<comment type="similarity">
    <text evidence="10">Belongs to the G-protein coupled receptor 1 family.</text>
</comment>
<dbReference type="EMBL" id="KN124308">
    <property type="protein sequence ID" value="KFO21752.1"/>
    <property type="molecule type" value="Genomic_DNA"/>
</dbReference>
<feature type="transmembrane region" description="Helical" evidence="11">
    <location>
        <begin position="140"/>
        <end position="164"/>
    </location>
</feature>
<accession>A0A091CTM0</accession>
<evidence type="ECO:0000256" key="4">
    <source>
        <dbReference type="ARBA" id="ARBA00022725"/>
    </source>
</evidence>
<dbReference type="GO" id="GO:0004984">
    <property type="term" value="F:olfactory receptor activity"/>
    <property type="evidence" value="ECO:0007669"/>
    <property type="project" value="InterPro"/>
</dbReference>
<dbReference type="PRINTS" id="PR00237">
    <property type="entry name" value="GPCRRHODOPSN"/>
</dbReference>
<feature type="transmembrane region" description="Helical" evidence="11">
    <location>
        <begin position="542"/>
        <end position="566"/>
    </location>
</feature>
<dbReference type="PANTHER" id="PTHR48018">
    <property type="entry name" value="OLFACTORY RECEPTOR"/>
    <property type="match status" value="1"/>
</dbReference>
<evidence type="ECO:0000313" key="14">
    <source>
        <dbReference type="Proteomes" id="UP000028990"/>
    </source>
</evidence>
<feature type="transmembrane region" description="Helical" evidence="11">
    <location>
        <begin position="273"/>
        <end position="292"/>
    </location>
</feature>
<dbReference type="InterPro" id="IPR017452">
    <property type="entry name" value="GPCR_Rhodpsn_7TM"/>
</dbReference>
<feature type="transmembrane region" description="Helical" evidence="11">
    <location>
        <begin position="445"/>
        <end position="466"/>
    </location>
</feature>
<feature type="transmembrane region" description="Helical" evidence="11">
    <location>
        <begin position="197"/>
        <end position="225"/>
    </location>
</feature>
<comment type="subcellular location">
    <subcellularLocation>
        <location evidence="1">Cell membrane</location>
        <topology evidence="1">Multi-pass membrane protein</topology>
    </subcellularLocation>
</comment>
<dbReference type="PROSITE" id="PS50262">
    <property type="entry name" value="G_PROTEIN_RECEP_F1_2"/>
    <property type="match status" value="2"/>
</dbReference>
<evidence type="ECO:0000256" key="1">
    <source>
        <dbReference type="ARBA" id="ARBA00004651"/>
    </source>
</evidence>
<evidence type="ECO:0000256" key="11">
    <source>
        <dbReference type="SAM" id="Phobius"/>
    </source>
</evidence>
<feature type="transmembrane region" description="Helical" evidence="11">
    <location>
        <begin position="27"/>
        <end position="48"/>
    </location>
</feature>
<dbReference type="PRINTS" id="PR00245">
    <property type="entry name" value="OLFACTORYR"/>
</dbReference>
<dbReference type="Proteomes" id="UP000028990">
    <property type="component" value="Unassembled WGS sequence"/>
</dbReference>
<dbReference type="eggNOG" id="ENOG502RU1H">
    <property type="taxonomic scope" value="Eukaryota"/>
</dbReference>
<evidence type="ECO:0000256" key="7">
    <source>
        <dbReference type="ARBA" id="ARBA00023136"/>
    </source>
</evidence>
<feature type="transmembrane region" description="Helical" evidence="11">
    <location>
        <begin position="98"/>
        <end position="120"/>
    </location>
</feature>
<dbReference type="PROSITE" id="PS00237">
    <property type="entry name" value="G_PROTEIN_RECEP_F1_1"/>
    <property type="match status" value="2"/>
</dbReference>
<dbReference type="FunFam" id="1.20.1070.10:FF:000003">
    <property type="entry name" value="Olfactory receptor"/>
    <property type="match status" value="2"/>
</dbReference>
<feature type="domain" description="G-protein coupled receptors family 1 profile" evidence="12">
    <location>
        <begin position="346"/>
        <end position="595"/>
    </location>
</feature>
<evidence type="ECO:0000256" key="2">
    <source>
        <dbReference type="ARBA" id="ARBA00022606"/>
    </source>
</evidence>
<keyword evidence="5 11" id="KW-1133">Transmembrane helix</keyword>
<dbReference type="SUPFAM" id="SSF81321">
    <property type="entry name" value="Family A G protein-coupled receptor-like"/>
    <property type="match status" value="2"/>
</dbReference>
<reference evidence="13 14" key="1">
    <citation type="submission" date="2013-11" db="EMBL/GenBank/DDBJ databases">
        <title>The Damaraland mole rat (Fukomys damarensis) genome and evolution of African mole rats.</title>
        <authorList>
            <person name="Gladyshev V.N."/>
            <person name="Fang X."/>
        </authorList>
    </citation>
    <scope>NUCLEOTIDE SEQUENCE [LARGE SCALE GENOMIC DNA]</scope>
    <source>
        <tissue evidence="13">Liver</tissue>
    </source>
</reference>
<evidence type="ECO:0000256" key="8">
    <source>
        <dbReference type="ARBA" id="ARBA00023170"/>
    </source>
</evidence>
<dbReference type="InterPro" id="IPR000276">
    <property type="entry name" value="GPCR_Rhodpsn"/>
</dbReference>
<name>A0A091CTM0_FUKDA</name>
<evidence type="ECO:0000313" key="13">
    <source>
        <dbReference type="EMBL" id="KFO21752.1"/>
    </source>
</evidence>
<dbReference type="CDD" id="cd15413">
    <property type="entry name" value="7tmA_OR8K-like"/>
    <property type="match status" value="1"/>
</dbReference>
<feature type="transmembrane region" description="Helical" evidence="11">
    <location>
        <begin position="578"/>
        <end position="597"/>
    </location>
</feature>
<evidence type="ECO:0000256" key="9">
    <source>
        <dbReference type="ARBA" id="ARBA00023224"/>
    </source>
</evidence>
<keyword evidence="3 10" id="KW-0812">Transmembrane</keyword>
<organism evidence="13 14">
    <name type="scientific">Fukomys damarensis</name>
    <name type="common">Damaraland mole rat</name>
    <name type="synonym">Cryptomys damarensis</name>
    <dbReference type="NCBI Taxonomy" id="885580"/>
    <lineage>
        <taxon>Eukaryota</taxon>
        <taxon>Metazoa</taxon>
        <taxon>Chordata</taxon>
        <taxon>Craniata</taxon>
        <taxon>Vertebrata</taxon>
        <taxon>Euteleostomi</taxon>
        <taxon>Mammalia</taxon>
        <taxon>Eutheria</taxon>
        <taxon>Euarchontoglires</taxon>
        <taxon>Glires</taxon>
        <taxon>Rodentia</taxon>
        <taxon>Hystricomorpha</taxon>
        <taxon>Bathyergidae</taxon>
        <taxon>Fukomys</taxon>
    </lineage>
</organism>
<dbReference type="AlphaFoldDB" id="A0A091CTM0"/>
<feature type="transmembrane region" description="Helical" evidence="11">
    <location>
        <begin position="332"/>
        <end position="356"/>
    </location>
</feature>
<evidence type="ECO:0000256" key="5">
    <source>
        <dbReference type="ARBA" id="ARBA00022989"/>
    </source>
</evidence>
<dbReference type="GO" id="GO:0004930">
    <property type="term" value="F:G protein-coupled receptor activity"/>
    <property type="evidence" value="ECO:0007669"/>
    <property type="project" value="UniProtKB-KW"/>
</dbReference>
<keyword evidence="6 10" id="KW-0297">G-protein coupled receptor</keyword>
<evidence type="ECO:0000259" key="12">
    <source>
        <dbReference type="PROSITE" id="PS50262"/>
    </source>
</evidence>
<feature type="domain" description="G-protein coupled receptors family 1 profile" evidence="12">
    <location>
        <begin position="41"/>
        <end position="290"/>
    </location>
</feature>
<gene>
    <name evidence="13" type="ORF">H920_16864</name>
</gene>
<keyword evidence="2" id="KW-0716">Sensory transduction</keyword>
<evidence type="ECO:0000256" key="3">
    <source>
        <dbReference type="ARBA" id="ARBA00022692"/>
    </source>
</evidence>
<keyword evidence="9 10" id="KW-0807">Transducer</keyword>
<feature type="transmembrane region" description="Helical" evidence="11">
    <location>
        <begin position="502"/>
        <end position="530"/>
    </location>
</feature>
<proteinExistence type="inferred from homology"/>
<dbReference type="Gene3D" id="1.20.1070.10">
    <property type="entry name" value="Rhodopsin 7-helix transmembrane proteins"/>
    <property type="match status" value="2"/>
</dbReference>
<protein>
    <submittedName>
        <fullName evidence="13">Olfactory receptor 8K1</fullName>
    </submittedName>
</protein>
<dbReference type="GO" id="GO:0005886">
    <property type="term" value="C:plasma membrane"/>
    <property type="evidence" value="ECO:0007669"/>
    <property type="project" value="UniProtKB-SubCell"/>
</dbReference>
<feature type="transmembrane region" description="Helical" evidence="11">
    <location>
        <begin position="406"/>
        <end position="425"/>
    </location>
</feature>
<evidence type="ECO:0000256" key="6">
    <source>
        <dbReference type="ARBA" id="ARBA00023040"/>
    </source>
</evidence>
<dbReference type="Pfam" id="PF13853">
    <property type="entry name" value="7tm_4"/>
    <property type="match status" value="2"/>
</dbReference>
<sequence>MEGPNLTTVTEFILLGITDRPELQAPLFLLFLVIYLTSLLGNLGMIILTQVDPGLQTPMYFFLRHLAVTDLGYSTAVGPKMLVNFVADQNTISYYGCATQMAFFLFFIVSEFFILSAMSYDRYVAICHPLLYTTIMLQKVCHILVVIPYLYCTFVSLLVTIRIFTSSFCDQNVISHFYCDSLPLLSLICSDIQEIELIILILASFDLISSLLIILLSYLLILTAILRMKSAEGRRRAFSTCGSHLTVVTVFYGTLIFMYVQPKSSHSSNTDKVTSIFYTLIIPMLNPLIYSLRNKDITKQKHMEKLNHTGMTQVTEFIILGITDNPHLQGPLFGIFLIIYLVTVMANLSMVTLTLLDAKLHNPMYFFLRHLSITDLGYSTVIGPKMMVSFVVHKNTISYRGCATQLAFFEIFIITELFILSAMAYDRYVAICKPLVYTGIMADKVCRGLVIVPYLYSTFVSLLLTVKLFTLSFCGSNIIRYFYCDCLPLITMLCSDTHELELIILVFSGCNLLSSLLIVLISYLFILVAIVRMNSTEGRYKAFSTCSSHLTVVVLFYGTLLFIYLQPKSSHAFDVDKMASVFYTLVIPMLNPLIYSLRNREVKDALKRTLTHRFTIPT</sequence>
<evidence type="ECO:0000256" key="10">
    <source>
        <dbReference type="RuleBase" id="RU000688"/>
    </source>
</evidence>
<feature type="transmembrane region" description="Helical" evidence="11">
    <location>
        <begin position="237"/>
        <end position="261"/>
    </location>
</feature>
<keyword evidence="4" id="KW-0552">Olfaction</keyword>
<dbReference type="InterPro" id="IPR000725">
    <property type="entry name" value="Olfact_rcpt"/>
</dbReference>
<keyword evidence="14" id="KW-1185">Reference proteome</keyword>
<keyword evidence="8 10" id="KW-0675">Receptor</keyword>
<keyword evidence="7 11" id="KW-0472">Membrane</keyword>